<dbReference type="Gene3D" id="1.20.1250.20">
    <property type="entry name" value="MFS general substrate transporter like domains"/>
    <property type="match status" value="1"/>
</dbReference>
<keyword evidence="3 5" id="KW-1133">Transmembrane helix</keyword>
<dbReference type="Pfam" id="PF07690">
    <property type="entry name" value="MFS_1"/>
    <property type="match status" value="1"/>
</dbReference>
<feature type="transmembrane region" description="Helical" evidence="5">
    <location>
        <begin position="189"/>
        <end position="213"/>
    </location>
</feature>
<feature type="domain" description="Major facilitator superfamily (MFS) profile" evidence="6">
    <location>
        <begin position="28"/>
        <end position="460"/>
    </location>
</feature>
<dbReference type="AlphaFoldDB" id="A0A8S3TJ95"/>
<keyword evidence="8" id="KW-1185">Reference proteome</keyword>
<evidence type="ECO:0000259" key="6">
    <source>
        <dbReference type="PROSITE" id="PS50850"/>
    </source>
</evidence>
<feature type="transmembrane region" description="Helical" evidence="5">
    <location>
        <begin position="315"/>
        <end position="337"/>
    </location>
</feature>
<evidence type="ECO:0000256" key="4">
    <source>
        <dbReference type="ARBA" id="ARBA00023136"/>
    </source>
</evidence>
<evidence type="ECO:0000256" key="1">
    <source>
        <dbReference type="ARBA" id="ARBA00004141"/>
    </source>
</evidence>
<feature type="transmembrane region" description="Helical" evidence="5">
    <location>
        <begin position="432"/>
        <end position="456"/>
    </location>
</feature>
<dbReference type="PANTHER" id="PTHR23507">
    <property type="entry name" value="ZGC:174356"/>
    <property type="match status" value="1"/>
</dbReference>
<organism evidence="7 8">
    <name type="scientific">Mytilus edulis</name>
    <name type="common">Blue mussel</name>
    <dbReference type="NCBI Taxonomy" id="6550"/>
    <lineage>
        <taxon>Eukaryota</taxon>
        <taxon>Metazoa</taxon>
        <taxon>Spiralia</taxon>
        <taxon>Lophotrochozoa</taxon>
        <taxon>Mollusca</taxon>
        <taxon>Bivalvia</taxon>
        <taxon>Autobranchia</taxon>
        <taxon>Pteriomorphia</taxon>
        <taxon>Mytilida</taxon>
        <taxon>Mytiloidea</taxon>
        <taxon>Mytilidae</taxon>
        <taxon>Mytilinae</taxon>
        <taxon>Mytilus</taxon>
    </lineage>
</organism>
<evidence type="ECO:0000313" key="8">
    <source>
        <dbReference type="Proteomes" id="UP000683360"/>
    </source>
</evidence>
<feature type="transmembrane region" description="Helical" evidence="5">
    <location>
        <begin position="278"/>
        <end position="303"/>
    </location>
</feature>
<protein>
    <submittedName>
        <fullName evidence="7">SLC46A1</fullName>
    </submittedName>
</protein>
<feature type="transmembrane region" description="Helical" evidence="5">
    <location>
        <begin position="403"/>
        <end position="426"/>
    </location>
</feature>
<dbReference type="InterPro" id="IPR036259">
    <property type="entry name" value="MFS_trans_sf"/>
</dbReference>
<feature type="transmembrane region" description="Helical" evidence="5">
    <location>
        <begin position="28"/>
        <end position="48"/>
    </location>
</feature>
<evidence type="ECO:0000313" key="7">
    <source>
        <dbReference type="EMBL" id="CAG2230067.1"/>
    </source>
</evidence>
<feature type="transmembrane region" description="Helical" evidence="5">
    <location>
        <begin position="94"/>
        <end position="114"/>
    </location>
</feature>
<sequence>MDTIEEPLLPVPDVATEKPVVVRPMYQFITLEIIGILHFGALMAMFPIQQFYVIDEIAKKYGEEGEKSNVDYCPKGPVFSNSTSNIVQAESANILMYLGFIGTFIAVIPILVFGSLTDRYGRKFPLYLSMVGILLKEIVMTVTVYKGLSLWFLALGDFFLGITGHFGLFLAAMMGMIADITTPGKDRAIQIIILEGTVAIAVAFSILGIGFWIKDGNYRHPLIMCIACTVLSLILTLTLLSETAKTNKKKNNRICTKSVMCTCFDVYRNGNRNRNKKMLIGQILFCINVGALMGNSNVVTLFLLHKPLCWSELHVQVFTCFQLLVNWGSILLGIRILHKYLSDYTIIIAGTVSAIASSVTLAFSSEDGIVYLYAVIGIMAVSISPLLRSVLSRLVSPDEQGSLFACIGSSELLLTSLGQLFYGFIYKESVSYLPGLVFLITAGILVIEFCLSLVLYSIMSSEPVSVTETVIKVS</sequence>
<proteinExistence type="predicted"/>
<feature type="transmembrane region" description="Helical" evidence="5">
    <location>
        <begin position="219"/>
        <end position="240"/>
    </location>
</feature>
<dbReference type="GO" id="GO:0022857">
    <property type="term" value="F:transmembrane transporter activity"/>
    <property type="evidence" value="ECO:0007669"/>
    <property type="project" value="InterPro"/>
</dbReference>
<evidence type="ECO:0000256" key="5">
    <source>
        <dbReference type="SAM" id="Phobius"/>
    </source>
</evidence>
<comment type="caution">
    <text evidence="7">The sequence shown here is derived from an EMBL/GenBank/DDBJ whole genome shotgun (WGS) entry which is preliminary data.</text>
</comment>
<dbReference type="EMBL" id="CAJPWZ010002049">
    <property type="protein sequence ID" value="CAG2230067.1"/>
    <property type="molecule type" value="Genomic_DNA"/>
</dbReference>
<dbReference type="OrthoDB" id="419734at2759"/>
<accession>A0A8S3TJ95</accession>
<dbReference type="InterPro" id="IPR020846">
    <property type="entry name" value="MFS_dom"/>
</dbReference>
<dbReference type="Proteomes" id="UP000683360">
    <property type="component" value="Unassembled WGS sequence"/>
</dbReference>
<dbReference type="GO" id="GO:0016020">
    <property type="term" value="C:membrane"/>
    <property type="evidence" value="ECO:0007669"/>
    <property type="project" value="UniProtKB-SubCell"/>
</dbReference>
<gene>
    <name evidence="7" type="ORF">MEDL_42964</name>
</gene>
<dbReference type="InterPro" id="IPR011701">
    <property type="entry name" value="MFS"/>
</dbReference>
<comment type="subcellular location">
    <subcellularLocation>
        <location evidence="1">Membrane</location>
        <topology evidence="1">Multi-pass membrane protein</topology>
    </subcellularLocation>
</comment>
<name>A0A8S3TJ95_MYTED</name>
<reference evidence="7" key="1">
    <citation type="submission" date="2021-03" db="EMBL/GenBank/DDBJ databases">
        <authorList>
            <person name="Bekaert M."/>
        </authorList>
    </citation>
    <scope>NUCLEOTIDE SEQUENCE</scope>
</reference>
<dbReference type="SUPFAM" id="SSF103473">
    <property type="entry name" value="MFS general substrate transporter"/>
    <property type="match status" value="1"/>
</dbReference>
<dbReference type="PANTHER" id="PTHR23507:SF1">
    <property type="entry name" value="FI18259P1-RELATED"/>
    <property type="match status" value="1"/>
</dbReference>
<feature type="transmembrane region" description="Helical" evidence="5">
    <location>
        <begin position="151"/>
        <end position="177"/>
    </location>
</feature>
<evidence type="ECO:0000256" key="3">
    <source>
        <dbReference type="ARBA" id="ARBA00022989"/>
    </source>
</evidence>
<evidence type="ECO:0000256" key="2">
    <source>
        <dbReference type="ARBA" id="ARBA00022692"/>
    </source>
</evidence>
<dbReference type="PROSITE" id="PS50850">
    <property type="entry name" value="MFS"/>
    <property type="match status" value="1"/>
</dbReference>
<keyword evidence="2 5" id="KW-0812">Transmembrane</keyword>
<feature type="transmembrane region" description="Helical" evidence="5">
    <location>
        <begin position="369"/>
        <end position="391"/>
    </location>
</feature>
<feature type="transmembrane region" description="Helical" evidence="5">
    <location>
        <begin position="344"/>
        <end position="363"/>
    </location>
</feature>
<keyword evidence="4 5" id="KW-0472">Membrane</keyword>